<evidence type="ECO:0000256" key="6">
    <source>
        <dbReference type="ARBA" id="ARBA00023180"/>
    </source>
</evidence>
<dbReference type="PANTHER" id="PTHR12370:SF3">
    <property type="entry name" value="PHOSPHOLIPASE B-LIKE 2-RELATED"/>
    <property type="match status" value="1"/>
</dbReference>
<dbReference type="GO" id="GO:0005576">
    <property type="term" value="C:extracellular region"/>
    <property type="evidence" value="ECO:0007669"/>
    <property type="project" value="TreeGrafter"/>
</dbReference>
<feature type="domain" description="Peptidase M16C associated" evidence="9">
    <location>
        <begin position="811"/>
        <end position="956"/>
    </location>
</feature>
<feature type="compositionally biased region" description="Basic and acidic residues" evidence="7">
    <location>
        <begin position="1249"/>
        <end position="1265"/>
    </location>
</feature>
<evidence type="ECO:0000256" key="8">
    <source>
        <dbReference type="SAM" id="SignalP"/>
    </source>
</evidence>
<dbReference type="InterPro" id="IPR013578">
    <property type="entry name" value="Peptidase_M16C_assoc"/>
</dbReference>
<dbReference type="Proteomes" id="UP000816034">
    <property type="component" value="Unassembled WGS sequence"/>
</dbReference>
<evidence type="ECO:0000313" key="10">
    <source>
        <dbReference type="EMBL" id="KAG2385927.1"/>
    </source>
</evidence>
<comment type="caution">
    <text evidence="10">The sequence shown here is derived from an EMBL/GenBank/DDBJ whole genome shotgun (WGS) entry which is preliminary data.</text>
</comment>
<dbReference type="PANTHER" id="PTHR12370">
    <property type="entry name" value="PHOSPHOLIPASE B-RELATED"/>
    <property type="match status" value="1"/>
</dbReference>
<dbReference type="Pfam" id="PF04916">
    <property type="entry name" value="Phospholip_B"/>
    <property type="match status" value="1"/>
</dbReference>
<evidence type="ECO:0000256" key="4">
    <source>
        <dbReference type="ARBA" id="ARBA00022963"/>
    </source>
</evidence>
<sequence>MFKASVLLCCVVVLLCGMYAAGEKYHLMFNPNHSADKRNGFRDLNAYTMVKESKMTIMVGEPMAQVHYEETINKTGWATLSLSTNSDKSDEEQAFAAGFVEGYVTGELFQNYWIGFKQYTFDTSQTKQLDAFLDGNFRFMKRKIAEAKNSTNPEERTYWYQVSLILDQVEGMYAGYLKLMSEKGVLPVLSLADLFKFQLDGDIDDLSNMWSPPSFETMSKFDLESYAIFKTKCSAFVKYSKDRRNIFLTHATWDTFQNMLRVYKHYRINFKNVPAKLVSFSSAPGWLVSVDDFYITSAGLVITETSNNIFNLTLYQKTTPETLLYWIRNIVANRLATSAKEWTDIFAKYNSGTYNNQWIVLDTKRFVPGAARSDPELLYILEQIPGDCKVASVSHFLDTSYWASYNIPYFPYIYNISGYPSQRDAPYIGDLEGVKRLIRKNDYQTDPFSDGDACHQIAARCDLNPPNKRSQAFGAIDAKVTDIFMAKTNTAVAQSGPTHDQQPVFTWNSQWDKRTASAFQKPTHSAAREIIEEEYVVDGSLPSNNQGKAAIAYKLNCEFSNQKDYILLKILSSCLEDTINQEFGSLSFRPFSHNGLNESMNELCFIVGVEGISLQNMKLVKNRLEHVIENIRVHNALLYLDKLQMEIQTLFNYSTHYVQEGSLHSWKSSTNSKQFLERFSNCIGISQTLLELRKLIETDTSACFQSIKEKYFLSNSEKIIFMINATKPIELAKESSAVQRSLLLESKVTQNLDFKPSSEIAPSFISQRVESRLHGRLFLNVQEANGDLVDISLTKYEPIYVSATENKIFDIHYYPIIAKLINRIGARDATDALMESFKQQYFPRGIETKVEIMHDRFDWDSVKCGIVVRTQVLKKHLFKALDILDAMLNDSELKNMQPHALNDDMIRDILQTLSDEIISKHGLIGLCHLSSESKVNPVTKLHDYVGGFAQLAFLKSMSTGSLKSVKERLFQFYRQLSSKSNTKLLLTTSSSHLDSVCKVAEDFLESNPDTFDTSMQHIGYGTFVKSSKDKHRYIVIDDDIIPEGHRIICRSVNTTSPITADKAGHINLLVETLNRKLFKDASRPTTAKYTMDGTFILTLLTSSSIHVSILEVVETIQRFIDFGIDEIDEEELMSYKVAAMRELGDSVVYPPHERATKQFMFGITHEDFSLLKQQVMTATVEDISHAAKTLFGAVSTGHALAVLGSKKDIPPDILAMAQGKDASWEVTGQDLNMTVEDYIMGTNDEGDQNEQKQETTDEDKPFCSF</sequence>
<keyword evidence="4" id="KW-0442">Lipid degradation</keyword>
<dbReference type="Pfam" id="PF08367">
    <property type="entry name" value="M16C_assoc"/>
    <property type="match status" value="1"/>
</dbReference>
<accession>A0AA88GNI6</accession>
<keyword evidence="11" id="KW-1185">Reference proteome</keyword>
<dbReference type="EMBL" id="PYSW02000017">
    <property type="protein sequence ID" value="KAG2385927.1"/>
    <property type="molecule type" value="Genomic_DNA"/>
</dbReference>
<dbReference type="SUPFAM" id="SSF63411">
    <property type="entry name" value="LuxS/MPP-like metallohydrolase"/>
    <property type="match status" value="1"/>
</dbReference>
<feature type="chain" id="PRO_5041692895" description="Peptidase M16C associated domain-containing protein" evidence="8">
    <location>
        <begin position="23"/>
        <end position="1265"/>
    </location>
</feature>
<reference evidence="10 11" key="1">
    <citation type="journal article" date="2018" name="BMC Genomics">
        <title>The genome of Naegleria lovaniensis, the basis for a comparative approach to unravel pathogenicity factors of the human pathogenic amoeba N. fowleri.</title>
        <authorList>
            <person name="Liechti N."/>
            <person name="Schurch N."/>
            <person name="Bruggmann R."/>
            <person name="Wittwer M."/>
        </authorList>
    </citation>
    <scope>NUCLEOTIDE SEQUENCE [LARGE SCALE GENOMIC DNA]</scope>
    <source>
        <strain evidence="10 11">ATCC 30569</strain>
    </source>
</reference>
<evidence type="ECO:0000256" key="5">
    <source>
        <dbReference type="ARBA" id="ARBA00023098"/>
    </source>
</evidence>
<dbReference type="GeneID" id="68095531"/>
<feature type="signal peptide" evidence="8">
    <location>
        <begin position="1"/>
        <end position="22"/>
    </location>
</feature>
<evidence type="ECO:0000259" key="9">
    <source>
        <dbReference type="Pfam" id="PF08367"/>
    </source>
</evidence>
<protein>
    <recommendedName>
        <fullName evidence="9">Peptidase M16C associated domain-containing protein</fullName>
    </recommendedName>
</protein>
<evidence type="ECO:0000313" key="11">
    <source>
        <dbReference type="Proteomes" id="UP000816034"/>
    </source>
</evidence>
<evidence type="ECO:0000256" key="2">
    <source>
        <dbReference type="ARBA" id="ARBA00022729"/>
    </source>
</evidence>
<evidence type="ECO:0000256" key="3">
    <source>
        <dbReference type="ARBA" id="ARBA00022801"/>
    </source>
</evidence>
<evidence type="ECO:0000256" key="1">
    <source>
        <dbReference type="ARBA" id="ARBA00007835"/>
    </source>
</evidence>
<keyword evidence="2 8" id="KW-0732">Signal</keyword>
<gene>
    <name evidence="10" type="ORF">C9374_003076</name>
</gene>
<organism evidence="10 11">
    <name type="scientific">Naegleria lovaniensis</name>
    <name type="common">Amoeba</name>
    <dbReference type="NCBI Taxonomy" id="51637"/>
    <lineage>
        <taxon>Eukaryota</taxon>
        <taxon>Discoba</taxon>
        <taxon>Heterolobosea</taxon>
        <taxon>Tetramitia</taxon>
        <taxon>Eutetramitia</taxon>
        <taxon>Vahlkampfiidae</taxon>
        <taxon>Naegleria</taxon>
    </lineage>
</organism>
<dbReference type="GO" id="GO:0009395">
    <property type="term" value="P:phospholipid catabolic process"/>
    <property type="evidence" value="ECO:0007669"/>
    <property type="project" value="TreeGrafter"/>
</dbReference>
<dbReference type="InterPro" id="IPR011249">
    <property type="entry name" value="Metalloenz_LuxS/M16"/>
</dbReference>
<dbReference type="AlphaFoldDB" id="A0AA88GNI6"/>
<keyword evidence="3" id="KW-0378">Hydrolase</keyword>
<dbReference type="Gene3D" id="3.30.830.10">
    <property type="entry name" value="Metalloenzyme, LuxS/M16 peptidase-like"/>
    <property type="match status" value="3"/>
</dbReference>
<dbReference type="Gene3D" id="3.60.60.30">
    <property type="match status" value="1"/>
</dbReference>
<dbReference type="GO" id="GO:0006508">
    <property type="term" value="P:proteolysis"/>
    <property type="evidence" value="ECO:0007669"/>
    <property type="project" value="InterPro"/>
</dbReference>
<dbReference type="GO" id="GO:0046872">
    <property type="term" value="F:metal ion binding"/>
    <property type="evidence" value="ECO:0007669"/>
    <property type="project" value="InterPro"/>
</dbReference>
<evidence type="ECO:0000256" key="7">
    <source>
        <dbReference type="SAM" id="MobiDB-lite"/>
    </source>
</evidence>
<dbReference type="GO" id="GO:0004620">
    <property type="term" value="F:phospholipase activity"/>
    <property type="evidence" value="ECO:0007669"/>
    <property type="project" value="InterPro"/>
</dbReference>
<comment type="similarity">
    <text evidence="1">Belongs to the phospholipase B-like family.</text>
</comment>
<dbReference type="RefSeq" id="XP_044549920.1">
    <property type="nucleotide sequence ID" value="XM_044692564.1"/>
</dbReference>
<proteinExistence type="inferred from homology"/>
<keyword evidence="6" id="KW-0325">Glycoprotein</keyword>
<keyword evidence="5" id="KW-0443">Lipid metabolism</keyword>
<dbReference type="InterPro" id="IPR007000">
    <property type="entry name" value="PLipase_B-like"/>
</dbReference>
<feature type="region of interest" description="Disordered" evidence="7">
    <location>
        <begin position="1241"/>
        <end position="1265"/>
    </location>
</feature>
<name>A0AA88GNI6_NAELO</name>